<name>A0A5C4RWR7_9GAMM</name>
<evidence type="ECO:0000256" key="1">
    <source>
        <dbReference type="ARBA" id="ARBA00022679"/>
    </source>
</evidence>
<dbReference type="CDD" id="cd02440">
    <property type="entry name" value="AdoMet_MTases"/>
    <property type="match status" value="1"/>
</dbReference>
<evidence type="ECO:0000313" key="2">
    <source>
        <dbReference type="EMBL" id="TNJ35494.1"/>
    </source>
</evidence>
<proteinExistence type="predicted"/>
<dbReference type="EMBL" id="SMDR01000001">
    <property type="protein sequence ID" value="TNJ35494.1"/>
    <property type="molecule type" value="Genomic_DNA"/>
</dbReference>
<dbReference type="PANTHER" id="PTHR43861">
    <property type="entry name" value="TRANS-ACONITATE 2-METHYLTRANSFERASE-RELATED"/>
    <property type="match status" value="1"/>
</dbReference>
<sequence>MNEEKQRQESFPWTRSGYHSEYNHFLAHYKVQSCLEHRRGTRLLDVACGDGLMTAEFARHFPRVVGVDASGRHLAEARARVPGAEFHECLIEDFATDERFDSVFMLDLLEHVIDPVAVLRKVAGFLAEDGILIVHVPNALAVNRRLAVLMGTLESCEELSPFDINVAGHRRSYSMQTLSRDLEAAGLRIEATGGIFYKMLSTPQMDWFLKNGLWQEGGFGWGRVGAEPRDWKAEFCRASYELGKERPEDCNIIYACVTRR</sequence>
<dbReference type="Proteomes" id="UP000305760">
    <property type="component" value="Unassembled WGS sequence"/>
</dbReference>
<dbReference type="InterPro" id="IPR029063">
    <property type="entry name" value="SAM-dependent_MTases_sf"/>
</dbReference>
<keyword evidence="3" id="KW-1185">Reference proteome</keyword>
<keyword evidence="2" id="KW-0489">Methyltransferase</keyword>
<dbReference type="SUPFAM" id="SSF53335">
    <property type="entry name" value="S-adenosyl-L-methionine-dependent methyltransferases"/>
    <property type="match status" value="1"/>
</dbReference>
<gene>
    <name evidence="2" type="ORF">E1B00_07000</name>
</gene>
<comment type="caution">
    <text evidence="2">The sequence shown here is derived from an EMBL/GenBank/DDBJ whole genome shotgun (WGS) entry which is preliminary data.</text>
</comment>
<dbReference type="GO" id="GO:0032259">
    <property type="term" value="P:methylation"/>
    <property type="evidence" value="ECO:0007669"/>
    <property type="project" value="UniProtKB-KW"/>
</dbReference>
<dbReference type="AlphaFoldDB" id="A0A5C4RWR7"/>
<evidence type="ECO:0000313" key="3">
    <source>
        <dbReference type="Proteomes" id="UP000305760"/>
    </source>
</evidence>
<reference evidence="2 3" key="1">
    <citation type="submission" date="2019-03" db="EMBL/GenBank/DDBJ databases">
        <title>Arenimonas daejeonensis sp. nov., isolated from compost.</title>
        <authorList>
            <person name="Jeon C.O."/>
        </authorList>
    </citation>
    <scope>NUCLEOTIDE SEQUENCE [LARGE SCALE GENOMIC DNA]</scope>
    <source>
        <strain evidence="2 3">R29</strain>
    </source>
</reference>
<accession>A0A5C4RWR7</accession>
<keyword evidence="1 2" id="KW-0808">Transferase</keyword>
<dbReference type="Gene3D" id="3.40.50.150">
    <property type="entry name" value="Vaccinia Virus protein VP39"/>
    <property type="match status" value="1"/>
</dbReference>
<dbReference type="Pfam" id="PF13489">
    <property type="entry name" value="Methyltransf_23"/>
    <property type="match status" value="1"/>
</dbReference>
<dbReference type="OrthoDB" id="323463at2"/>
<protein>
    <submittedName>
        <fullName evidence="2">Class I SAM-dependent methyltransferase</fullName>
    </submittedName>
</protein>
<dbReference type="PANTHER" id="PTHR43861:SF3">
    <property type="entry name" value="PUTATIVE (AFU_ORTHOLOGUE AFUA_2G14390)-RELATED"/>
    <property type="match status" value="1"/>
</dbReference>
<dbReference type="RefSeq" id="WP_139446992.1">
    <property type="nucleotide sequence ID" value="NZ_SMDR01000001.1"/>
</dbReference>
<organism evidence="2 3">
    <name type="scientific">Arenimonas terrae</name>
    <dbReference type="NCBI Taxonomy" id="2546226"/>
    <lineage>
        <taxon>Bacteria</taxon>
        <taxon>Pseudomonadati</taxon>
        <taxon>Pseudomonadota</taxon>
        <taxon>Gammaproteobacteria</taxon>
        <taxon>Lysobacterales</taxon>
        <taxon>Lysobacteraceae</taxon>
        <taxon>Arenimonas</taxon>
    </lineage>
</organism>
<dbReference type="GO" id="GO:0008168">
    <property type="term" value="F:methyltransferase activity"/>
    <property type="evidence" value="ECO:0007669"/>
    <property type="project" value="UniProtKB-KW"/>
</dbReference>